<dbReference type="AlphaFoldDB" id="A0AAD0RZA7"/>
<dbReference type="Proteomes" id="UP000264605">
    <property type="component" value="Chromosome"/>
</dbReference>
<reference evidence="1 2" key="1">
    <citation type="submission" date="2018-08" db="EMBL/GenBank/DDBJ databases">
        <title>Draft genome sequence of Pseudoalteromonas donghaensis HJ51.</title>
        <authorList>
            <person name="Oh J."/>
            <person name="Roh D."/>
        </authorList>
    </citation>
    <scope>NUCLEOTIDE SEQUENCE [LARGE SCALE GENOMIC DNA]</scope>
    <source>
        <strain evidence="1 2">HJ51</strain>
    </source>
</reference>
<dbReference type="GeneID" id="99505475"/>
<protein>
    <submittedName>
        <fullName evidence="1">Uncharacterized protein</fullName>
    </submittedName>
</protein>
<name>A0AAD0RZA7_9GAMM</name>
<organism evidence="1 2">
    <name type="scientific">Pseudoalteromonas lipolytica</name>
    <dbReference type="NCBI Taxonomy" id="570156"/>
    <lineage>
        <taxon>Bacteria</taxon>
        <taxon>Pseudomonadati</taxon>
        <taxon>Pseudomonadota</taxon>
        <taxon>Gammaproteobacteria</taxon>
        <taxon>Alteromonadales</taxon>
        <taxon>Pseudoalteromonadaceae</taxon>
        <taxon>Pseudoalteromonas</taxon>
    </lineage>
</organism>
<dbReference type="EMBL" id="CP032090">
    <property type="protein sequence ID" value="AXV65285.1"/>
    <property type="molecule type" value="Genomic_DNA"/>
</dbReference>
<sequence length="217" mass="24144">MTNKLDAILDFIVLDDEQNPVLNEQGLPTLLQGPVGAKNIPELIAKGKIRNLALFAELESKTEQWGWASAYYNYLVELNEVEQYNANLPAPVANEDGSITEAETKPLPTPPERPAIRTVDEVLEPYKITIFKLERQSQIDNAIVEISTGKKFDADELSITRLANALIKHWQLDDSDIIPWSTADVGTGIMIDCTKAEIIEAHQLATDNFAQTWALNS</sequence>
<evidence type="ECO:0000313" key="1">
    <source>
        <dbReference type="EMBL" id="AXV65285.1"/>
    </source>
</evidence>
<evidence type="ECO:0000313" key="2">
    <source>
        <dbReference type="Proteomes" id="UP000264605"/>
    </source>
</evidence>
<accession>A0AAD0RZA7</accession>
<proteinExistence type="predicted"/>
<dbReference type="KEGG" id="pdj:D0907_08390"/>
<dbReference type="RefSeq" id="WP_118844313.1">
    <property type="nucleotide sequence ID" value="NZ_CP032090.1"/>
</dbReference>
<gene>
    <name evidence="1" type="ORF">D0907_08390</name>
</gene>